<accession>A0A285Q9E9</accession>
<dbReference type="GO" id="GO:0009279">
    <property type="term" value="C:cell outer membrane"/>
    <property type="evidence" value="ECO:0007669"/>
    <property type="project" value="UniProtKB-SubCell"/>
</dbReference>
<sequence length="934" mass="99429">MRIGLWLLASTALPLMPAARAQDAVPAQPVPAETEEAAAGAIAEGEGDEGEVIEVVGQRERGSVPGDVQPEQVLRPADIRSYGVSSIAELLTELAPQTGGGRGREGGQPVVLLNGRRISGFREIRDLPTEAIERTEILPPEAAQQLGYRADQRVVNIVLRRRFNAITAELSGGGATDGDRYTGQAEANLVRIARDRRLSVNLEYQGQTPVYEDDRDLLPTQPTRPFAIGGNVTPFGTAGEIDPALSALAARPLAVAGVPEAVTGRPSLAGFLGPVNASDFGAYRTLSPASRTLSTNATYSQPILGGVIASLNVSFESTASASELGLASAALTVPAGNPFSPFTTPVVLNRYLVEAGARGRSVDGNVAHVGVNFNGDWGEWRWSIIGNYDRTWTRTLTDQTLELTGLAGAITAGDPSVNPFASFGPGLLGEFRRDYARSVSDVANFSTNVNGPLFRLPAGRVNASVRTGFEVNSITSRTVRSGVMTPGDTDRRIGSGQVRIDVPLTSRRADVLPWLGNLSVNGAYAIDRTSDYGAQETKTYGLNWSPITQVTFLATRTTEEDAPTAAQLNNPQVITPDARIFDFVTGQSVDATLVEGGNPALLASDRKVTSLTLNLQPFRDTPFNATVEYTATRIDNPVSFLPAPTAALQLAFPERFQRDTSGRLIRFDNRPVNFARSEQRQLRTGFNFSKQIGAAPTPSPAVIAEFRARAEARRRERDGAAPAPGDSSATPTVVRPDGAPRGEGGRFGGRGGFGGGGGRGGFGGGRGGGGFGAARLQVSVFHTWRLEDTVLIRAGLPELDLLNGDATDARGGRPEHQIEFNAGVTKGGYGLRVSGNYQVGTSVQGGTTAAPTTLNFSPLTTVTLRSFVDFNPLMKVTRDHPWLRGTRVTLAVRNLFNDRLEVRDPTGATPLNYQPDLLDPIGRTVTLSIRKLLF</sequence>
<reference evidence="6 7" key="1">
    <citation type="submission" date="2017-07" db="EMBL/GenBank/DDBJ databases">
        <authorList>
            <person name="Sun Z.S."/>
            <person name="Albrecht U."/>
            <person name="Echele G."/>
            <person name="Lee C.C."/>
        </authorList>
    </citation>
    <scope>NUCLEOTIDE SEQUENCE [LARGE SCALE GENOMIC DNA]</scope>
    <source>
        <strain evidence="6 7">CGMCC 1.12672</strain>
    </source>
</reference>
<evidence type="ECO:0000256" key="5">
    <source>
        <dbReference type="SAM" id="SignalP"/>
    </source>
</evidence>
<evidence type="ECO:0000313" key="7">
    <source>
        <dbReference type="Proteomes" id="UP000219494"/>
    </source>
</evidence>
<keyword evidence="7" id="KW-1185">Reference proteome</keyword>
<evidence type="ECO:0008006" key="8">
    <source>
        <dbReference type="Google" id="ProtNLM"/>
    </source>
</evidence>
<dbReference type="InterPro" id="IPR037066">
    <property type="entry name" value="Plug_dom_sf"/>
</dbReference>
<dbReference type="InterPro" id="IPR036942">
    <property type="entry name" value="Beta-barrel_TonB_sf"/>
</dbReference>
<gene>
    <name evidence="6" type="ORF">SAMN06297144_0066</name>
</gene>
<organism evidence="6 7">
    <name type="scientific">Sphingomonas guangdongensis</name>
    <dbReference type="NCBI Taxonomy" id="1141890"/>
    <lineage>
        <taxon>Bacteria</taxon>
        <taxon>Pseudomonadati</taxon>
        <taxon>Pseudomonadota</taxon>
        <taxon>Alphaproteobacteria</taxon>
        <taxon>Sphingomonadales</taxon>
        <taxon>Sphingomonadaceae</taxon>
        <taxon>Sphingomonas</taxon>
    </lineage>
</organism>
<keyword evidence="2" id="KW-0472">Membrane</keyword>
<keyword evidence="5" id="KW-0732">Signal</keyword>
<dbReference type="PANTHER" id="PTHR47234:SF1">
    <property type="entry name" value="TONB-DEPENDENT RECEPTOR"/>
    <property type="match status" value="1"/>
</dbReference>
<feature type="chain" id="PRO_5012040999" description="TonB-dependent Receptor Plug Domain" evidence="5">
    <location>
        <begin position="22"/>
        <end position="934"/>
    </location>
</feature>
<dbReference type="PANTHER" id="PTHR47234">
    <property type="match status" value="1"/>
</dbReference>
<dbReference type="Gene3D" id="2.170.130.10">
    <property type="entry name" value="TonB-dependent receptor, plug domain"/>
    <property type="match status" value="1"/>
</dbReference>
<keyword evidence="3" id="KW-0998">Cell outer membrane</keyword>
<feature type="signal peptide" evidence="5">
    <location>
        <begin position="1"/>
        <end position="21"/>
    </location>
</feature>
<evidence type="ECO:0000256" key="1">
    <source>
        <dbReference type="ARBA" id="ARBA00004442"/>
    </source>
</evidence>
<dbReference type="RefSeq" id="WP_101750152.1">
    <property type="nucleotide sequence ID" value="NZ_OBMI01000001.1"/>
</dbReference>
<dbReference type="SUPFAM" id="SSF56935">
    <property type="entry name" value="Porins"/>
    <property type="match status" value="1"/>
</dbReference>
<feature type="compositionally biased region" description="Gly residues" evidence="4">
    <location>
        <begin position="745"/>
        <end position="761"/>
    </location>
</feature>
<feature type="compositionally biased region" description="Basic and acidic residues" evidence="4">
    <location>
        <begin position="710"/>
        <end position="719"/>
    </location>
</feature>
<name>A0A285Q9E9_9SPHN</name>
<evidence type="ECO:0000256" key="4">
    <source>
        <dbReference type="SAM" id="MobiDB-lite"/>
    </source>
</evidence>
<protein>
    <recommendedName>
        <fullName evidence="8">TonB-dependent Receptor Plug Domain</fullName>
    </recommendedName>
</protein>
<dbReference type="Gene3D" id="2.40.170.20">
    <property type="entry name" value="TonB-dependent receptor, beta-barrel domain"/>
    <property type="match status" value="1"/>
</dbReference>
<dbReference type="EMBL" id="OBMI01000001">
    <property type="protein sequence ID" value="SOB78560.1"/>
    <property type="molecule type" value="Genomic_DNA"/>
</dbReference>
<comment type="subcellular location">
    <subcellularLocation>
        <location evidence="1">Cell outer membrane</location>
    </subcellularLocation>
</comment>
<evidence type="ECO:0000313" key="6">
    <source>
        <dbReference type="EMBL" id="SOB78560.1"/>
    </source>
</evidence>
<evidence type="ECO:0000256" key="2">
    <source>
        <dbReference type="ARBA" id="ARBA00023136"/>
    </source>
</evidence>
<dbReference type="AlphaFoldDB" id="A0A285Q9E9"/>
<evidence type="ECO:0000256" key="3">
    <source>
        <dbReference type="ARBA" id="ARBA00023237"/>
    </source>
</evidence>
<dbReference type="Proteomes" id="UP000219494">
    <property type="component" value="Unassembled WGS sequence"/>
</dbReference>
<proteinExistence type="predicted"/>
<feature type="region of interest" description="Disordered" evidence="4">
    <location>
        <begin position="710"/>
        <end position="761"/>
    </location>
</feature>